<evidence type="ECO:0000313" key="1">
    <source>
        <dbReference type="Proteomes" id="UP000887565"/>
    </source>
</evidence>
<proteinExistence type="predicted"/>
<dbReference type="AlphaFoldDB" id="A0A915IU68"/>
<sequence>MISSCYTYVPHGAVQRRAAPYVKTILGIDRLRRKKLSTEAGGNGILGSKAVNFPKNAIQQRDHVQYFRIKKRTETGTGIPQILELKTKTRTDVLKILEPQAYLFDVRGIIISDRIGEGIKFFYQVRTDQLIQFDKDVDMTKIEQSRLI</sequence>
<evidence type="ECO:0000313" key="2">
    <source>
        <dbReference type="WBParaSite" id="nRc.2.0.1.t17391-RA"/>
    </source>
</evidence>
<dbReference type="WBParaSite" id="nRc.2.0.1.t17391-RA">
    <property type="protein sequence ID" value="nRc.2.0.1.t17391-RA"/>
    <property type="gene ID" value="nRc.2.0.1.g17391"/>
</dbReference>
<accession>A0A915IU68</accession>
<organism evidence="1 2">
    <name type="scientific">Romanomermis culicivorax</name>
    <name type="common">Nematode worm</name>
    <dbReference type="NCBI Taxonomy" id="13658"/>
    <lineage>
        <taxon>Eukaryota</taxon>
        <taxon>Metazoa</taxon>
        <taxon>Ecdysozoa</taxon>
        <taxon>Nematoda</taxon>
        <taxon>Enoplea</taxon>
        <taxon>Dorylaimia</taxon>
        <taxon>Mermithida</taxon>
        <taxon>Mermithoidea</taxon>
        <taxon>Mermithidae</taxon>
        <taxon>Romanomermis</taxon>
    </lineage>
</organism>
<dbReference type="Proteomes" id="UP000887565">
    <property type="component" value="Unplaced"/>
</dbReference>
<name>A0A915IU68_ROMCU</name>
<keyword evidence="1" id="KW-1185">Reference proteome</keyword>
<protein>
    <submittedName>
        <fullName evidence="2">Uncharacterized protein</fullName>
    </submittedName>
</protein>
<reference evidence="2" key="1">
    <citation type="submission" date="2022-11" db="UniProtKB">
        <authorList>
            <consortium name="WormBaseParasite"/>
        </authorList>
    </citation>
    <scope>IDENTIFICATION</scope>
</reference>